<dbReference type="PROSITE" id="PS50056">
    <property type="entry name" value="TYR_PHOSPHATASE_2"/>
    <property type="match status" value="1"/>
</dbReference>
<evidence type="ECO:0000259" key="10">
    <source>
        <dbReference type="PROSITE" id="PS50054"/>
    </source>
</evidence>
<name>A0AB34K7M2_PRYPA</name>
<evidence type="ECO:0000256" key="3">
    <source>
        <dbReference type="ARBA" id="ARBA00022801"/>
    </source>
</evidence>
<keyword evidence="9" id="KW-1133">Transmembrane helix</keyword>
<dbReference type="SMART" id="SM00404">
    <property type="entry name" value="PTPc_motif"/>
    <property type="match status" value="1"/>
</dbReference>
<feature type="domain" description="Tyrosine-protein phosphatase" evidence="10">
    <location>
        <begin position="86"/>
        <end position="236"/>
    </location>
</feature>
<dbReference type="InterPro" id="IPR003595">
    <property type="entry name" value="Tyr_Pase_cat"/>
</dbReference>
<evidence type="ECO:0000256" key="1">
    <source>
        <dbReference type="ARBA" id="ARBA00008601"/>
    </source>
</evidence>
<comment type="catalytic activity">
    <reaction evidence="5">
        <text>O-phospho-L-seryl-[protein] + H2O = L-seryl-[protein] + phosphate</text>
        <dbReference type="Rhea" id="RHEA:20629"/>
        <dbReference type="Rhea" id="RHEA-COMP:9863"/>
        <dbReference type="Rhea" id="RHEA-COMP:11604"/>
        <dbReference type="ChEBI" id="CHEBI:15377"/>
        <dbReference type="ChEBI" id="CHEBI:29999"/>
        <dbReference type="ChEBI" id="CHEBI:43474"/>
        <dbReference type="ChEBI" id="CHEBI:83421"/>
        <dbReference type="EC" id="3.1.3.16"/>
    </reaction>
</comment>
<dbReference type="PANTHER" id="PTHR45682:SF1">
    <property type="entry name" value="DUAL SPECIFICITY PROTEIN PHOSPHATASE 3"/>
    <property type="match status" value="1"/>
</dbReference>
<feature type="region of interest" description="Disordered" evidence="8">
    <location>
        <begin position="235"/>
        <end position="267"/>
    </location>
</feature>
<feature type="active site" description="Phosphocysteine intermediate" evidence="7">
    <location>
        <position position="180"/>
    </location>
</feature>
<dbReference type="PANTHER" id="PTHR45682">
    <property type="entry name" value="AGAP008228-PA"/>
    <property type="match status" value="1"/>
</dbReference>
<sequence length="267" mass="28693">MNEAYALPLALCATLAATAIHVALSFSPFIPPGVDSAAFVTALILSASLLVLSVIRHLSRQRPDDGPWIRAARKILSSPIKERHALPVEILPHLMLGDKKSASDVAVLEAFRISHVLNAAGHAGRQSDEVLQRYTEAGIKLLQLDAQDEEGYAMLPKHRKTAADFFALAANSGGRCLVHCVAGINRSGVLAASELMLHERLPLLEAIRRIKAARGFVLSNDSFLEQLVTLARAEGLLGPPPPVEEQESPRPPRKTRPSVASALRGLG</sequence>
<dbReference type="SMART" id="SM00195">
    <property type="entry name" value="DSPc"/>
    <property type="match status" value="1"/>
</dbReference>
<evidence type="ECO:0000256" key="9">
    <source>
        <dbReference type="SAM" id="Phobius"/>
    </source>
</evidence>
<dbReference type="AlphaFoldDB" id="A0AB34K7M2"/>
<evidence type="ECO:0000313" key="13">
    <source>
        <dbReference type="Proteomes" id="UP001515480"/>
    </source>
</evidence>
<reference evidence="12 13" key="1">
    <citation type="journal article" date="2024" name="Science">
        <title>Giant polyketide synthase enzymes in the biosynthesis of giant marine polyether toxins.</title>
        <authorList>
            <person name="Fallon T.R."/>
            <person name="Shende V.V."/>
            <person name="Wierzbicki I.H."/>
            <person name="Pendleton A.L."/>
            <person name="Watervoot N.F."/>
            <person name="Auber R.P."/>
            <person name="Gonzalez D.J."/>
            <person name="Wisecaver J.H."/>
            <person name="Moore B.S."/>
        </authorList>
    </citation>
    <scope>NUCLEOTIDE SEQUENCE [LARGE SCALE GENOMIC DNA]</scope>
    <source>
        <strain evidence="12 13">12B1</strain>
    </source>
</reference>
<dbReference type="InterPro" id="IPR000340">
    <property type="entry name" value="Dual-sp_phosphatase_cat-dom"/>
</dbReference>
<evidence type="ECO:0000256" key="2">
    <source>
        <dbReference type="ARBA" id="ARBA00013081"/>
    </source>
</evidence>
<evidence type="ECO:0000256" key="7">
    <source>
        <dbReference type="PIRSR" id="PIRSR620405-1"/>
    </source>
</evidence>
<proteinExistence type="inferred from homology"/>
<comment type="caution">
    <text evidence="12">The sequence shown here is derived from an EMBL/GenBank/DDBJ whole genome shotgun (WGS) entry which is preliminary data.</text>
</comment>
<dbReference type="Proteomes" id="UP001515480">
    <property type="component" value="Unassembled WGS sequence"/>
</dbReference>
<dbReference type="GO" id="GO:0004722">
    <property type="term" value="F:protein serine/threonine phosphatase activity"/>
    <property type="evidence" value="ECO:0007669"/>
    <property type="project" value="UniProtKB-EC"/>
</dbReference>
<gene>
    <name evidence="12" type="ORF">AB1Y20_000156</name>
</gene>
<dbReference type="EMBL" id="JBGBPQ010000001">
    <property type="protein sequence ID" value="KAL1529198.1"/>
    <property type="molecule type" value="Genomic_DNA"/>
</dbReference>
<feature type="domain" description="Tyrosine specific protein phosphatases" evidence="11">
    <location>
        <begin position="171"/>
        <end position="225"/>
    </location>
</feature>
<evidence type="ECO:0000256" key="8">
    <source>
        <dbReference type="SAM" id="MobiDB-lite"/>
    </source>
</evidence>
<accession>A0AB34K7M2</accession>
<keyword evidence="3" id="KW-0378">Hydrolase</keyword>
<dbReference type="InterPro" id="IPR029021">
    <property type="entry name" value="Prot-tyrosine_phosphatase-like"/>
</dbReference>
<dbReference type="InterPro" id="IPR000387">
    <property type="entry name" value="Tyr_Pase_dom"/>
</dbReference>
<evidence type="ECO:0000256" key="4">
    <source>
        <dbReference type="ARBA" id="ARBA00022912"/>
    </source>
</evidence>
<dbReference type="InterPro" id="IPR020422">
    <property type="entry name" value="TYR_PHOSPHATASE_DUAL_dom"/>
</dbReference>
<dbReference type="InterPro" id="IPR020405">
    <property type="entry name" value="Atypical_DUSP_subfamA"/>
</dbReference>
<evidence type="ECO:0000313" key="12">
    <source>
        <dbReference type="EMBL" id="KAL1529198.1"/>
    </source>
</evidence>
<dbReference type="CDD" id="cd14498">
    <property type="entry name" value="DSP"/>
    <property type="match status" value="1"/>
</dbReference>
<dbReference type="SUPFAM" id="SSF52799">
    <property type="entry name" value="(Phosphotyrosine protein) phosphatases II"/>
    <property type="match status" value="1"/>
</dbReference>
<dbReference type="GO" id="GO:0008138">
    <property type="term" value="F:protein tyrosine/serine/threonine phosphatase activity"/>
    <property type="evidence" value="ECO:0007669"/>
    <property type="project" value="InterPro"/>
</dbReference>
<dbReference type="Pfam" id="PF00782">
    <property type="entry name" value="DSPc"/>
    <property type="match status" value="1"/>
</dbReference>
<keyword evidence="4" id="KW-0904">Protein phosphatase</keyword>
<evidence type="ECO:0000259" key="11">
    <source>
        <dbReference type="PROSITE" id="PS50056"/>
    </source>
</evidence>
<dbReference type="GO" id="GO:0043409">
    <property type="term" value="P:negative regulation of MAPK cascade"/>
    <property type="evidence" value="ECO:0007669"/>
    <property type="project" value="TreeGrafter"/>
</dbReference>
<evidence type="ECO:0000256" key="6">
    <source>
        <dbReference type="ARBA" id="ARBA00048336"/>
    </source>
</evidence>
<dbReference type="GO" id="GO:0033549">
    <property type="term" value="F:MAP kinase phosphatase activity"/>
    <property type="evidence" value="ECO:0007669"/>
    <property type="project" value="TreeGrafter"/>
</dbReference>
<dbReference type="PROSITE" id="PS00383">
    <property type="entry name" value="TYR_PHOSPHATASE_1"/>
    <property type="match status" value="1"/>
</dbReference>
<keyword evidence="9" id="KW-0472">Membrane</keyword>
<comment type="similarity">
    <text evidence="1">Belongs to the protein-tyrosine phosphatase family. Non-receptor class dual specificity subfamily.</text>
</comment>
<dbReference type="PROSITE" id="PS50054">
    <property type="entry name" value="TYR_PHOSPHATASE_DUAL"/>
    <property type="match status" value="1"/>
</dbReference>
<evidence type="ECO:0000256" key="5">
    <source>
        <dbReference type="ARBA" id="ARBA00047761"/>
    </source>
</evidence>
<dbReference type="EC" id="3.1.3.16" evidence="2"/>
<dbReference type="InterPro" id="IPR016130">
    <property type="entry name" value="Tyr_Pase_AS"/>
</dbReference>
<keyword evidence="9" id="KW-0812">Transmembrane</keyword>
<comment type="catalytic activity">
    <reaction evidence="6">
        <text>O-phospho-L-threonyl-[protein] + H2O = L-threonyl-[protein] + phosphate</text>
        <dbReference type="Rhea" id="RHEA:47004"/>
        <dbReference type="Rhea" id="RHEA-COMP:11060"/>
        <dbReference type="Rhea" id="RHEA-COMP:11605"/>
        <dbReference type="ChEBI" id="CHEBI:15377"/>
        <dbReference type="ChEBI" id="CHEBI:30013"/>
        <dbReference type="ChEBI" id="CHEBI:43474"/>
        <dbReference type="ChEBI" id="CHEBI:61977"/>
        <dbReference type="EC" id="3.1.3.16"/>
    </reaction>
</comment>
<dbReference type="GO" id="GO:0005737">
    <property type="term" value="C:cytoplasm"/>
    <property type="evidence" value="ECO:0007669"/>
    <property type="project" value="TreeGrafter"/>
</dbReference>
<protein>
    <recommendedName>
        <fullName evidence="2">protein-serine/threonine phosphatase</fullName>
        <ecNumber evidence="2">3.1.3.16</ecNumber>
    </recommendedName>
</protein>
<keyword evidence="13" id="KW-1185">Reference proteome</keyword>
<dbReference type="Gene3D" id="3.90.190.10">
    <property type="entry name" value="Protein tyrosine phosphatase superfamily"/>
    <property type="match status" value="1"/>
</dbReference>
<feature type="transmembrane region" description="Helical" evidence="9">
    <location>
        <begin position="35"/>
        <end position="55"/>
    </location>
</feature>
<organism evidence="12 13">
    <name type="scientific">Prymnesium parvum</name>
    <name type="common">Toxic golden alga</name>
    <dbReference type="NCBI Taxonomy" id="97485"/>
    <lineage>
        <taxon>Eukaryota</taxon>
        <taxon>Haptista</taxon>
        <taxon>Haptophyta</taxon>
        <taxon>Prymnesiophyceae</taxon>
        <taxon>Prymnesiales</taxon>
        <taxon>Prymnesiaceae</taxon>
        <taxon>Prymnesium</taxon>
    </lineage>
</organism>